<feature type="compositionally biased region" description="Acidic residues" evidence="1">
    <location>
        <begin position="59"/>
        <end position="68"/>
    </location>
</feature>
<protein>
    <submittedName>
        <fullName evidence="2">Uncharacterized protein</fullName>
    </submittedName>
</protein>
<dbReference type="Proteomes" id="UP000319804">
    <property type="component" value="Unassembled WGS sequence"/>
</dbReference>
<organism evidence="2 3">
    <name type="scientific">Microbacterium lacticum</name>
    <dbReference type="NCBI Taxonomy" id="33885"/>
    <lineage>
        <taxon>Bacteria</taxon>
        <taxon>Bacillati</taxon>
        <taxon>Actinomycetota</taxon>
        <taxon>Actinomycetes</taxon>
        <taxon>Micrococcales</taxon>
        <taxon>Microbacteriaceae</taxon>
        <taxon>Microbacterium</taxon>
    </lineage>
</organism>
<evidence type="ECO:0000256" key="1">
    <source>
        <dbReference type="SAM" id="MobiDB-lite"/>
    </source>
</evidence>
<dbReference type="OrthoDB" id="5078029at2"/>
<reference evidence="2 3" key="1">
    <citation type="submission" date="2019-06" db="EMBL/GenBank/DDBJ databases">
        <title>Sequencing the genomes of 1000 actinobacteria strains.</title>
        <authorList>
            <person name="Klenk H.-P."/>
        </authorList>
    </citation>
    <scope>NUCLEOTIDE SEQUENCE [LARGE SCALE GENOMIC DNA]</scope>
    <source>
        <strain evidence="2 3">DSM 20427</strain>
    </source>
</reference>
<dbReference type="AlphaFoldDB" id="A0A4Y3ULR7"/>
<proteinExistence type="predicted"/>
<evidence type="ECO:0000313" key="2">
    <source>
        <dbReference type="EMBL" id="TQN00883.1"/>
    </source>
</evidence>
<name>A0A4Y3ULR7_9MICO</name>
<accession>A0A4Y3ULR7</accession>
<sequence>MTGTPENLPETPDGPDLGALRDEIDELKKTPTEELISPVPTAVEENEPTPVPTDAIGSADEDDAKPAH</sequence>
<evidence type="ECO:0000313" key="3">
    <source>
        <dbReference type="Proteomes" id="UP000319804"/>
    </source>
</evidence>
<dbReference type="RefSeq" id="WP_141380365.1">
    <property type="nucleotide sequence ID" value="NZ_BJNA01000021.1"/>
</dbReference>
<comment type="caution">
    <text evidence="2">The sequence shown here is derived from an EMBL/GenBank/DDBJ whole genome shotgun (WGS) entry which is preliminary data.</text>
</comment>
<gene>
    <name evidence="2" type="ORF">FHX68_1008</name>
</gene>
<keyword evidence="3" id="KW-1185">Reference proteome</keyword>
<feature type="region of interest" description="Disordered" evidence="1">
    <location>
        <begin position="28"/>
        <end position="68"/>
    </location>
</feature>
<dbReference type="EMBL" id="VFPS01000001">
    <property type="protein sequence ID" value="TQN00883.1"/>
    <property type="molecule type" value="Genomic_DNA"/>
</dbReference>